<dbReference type="AlphaFoldDB" id="C6HYI3"/>
<protein>
    <submittedName>
        <fullName evidence="7">HipA domain protein</fullName>
    </submittedName>
</protein>
<sequence length="447" mass="50805">MTKELFVYIAGRKIGTLDEVNESLRFRYEDSYRKDPSAIPLSSWIPLREDETVGAPVRNYFENLLPEGDLRDLISKAIQVSKENVFGFLEHFGGDMAGNLSILLPGEEPGQRRYLPIPRPLILEWSENHSGKPLVLQAKDSRLSISGAQDKISLYLDSSGEFYLPVGDAPSTHILKPDIRFREGMSHSSLNEAFVMKLAEKIGMDVPQTEYLPEIRSVLVKRYDRTWPEDSSGPIGRIKQEDLCQLSDVLSNKKYEAEGGLTLSQCFGLVRKHSTQPGPDTIRLIGWLAFNGAVGNMDGHAKNLSMLTNRDKTVRLAPFYDLMSTTIYPELSRKMAFRIGGENRPEWLMSRHWKRFADEMEIKSPLVFRTIENIIGKVQKELPSVKLEIENLALSESERTFLDKLTRHIEKSATMANRLQIATKGRTSERDRELPHEEEEEKIIGPS</sequence>
<proteinExistence type="inferred from homology"/>
<dbReference type="Gene3D" id="1.10.1070.20">
    <property type="match status" value="1"/>
</dbReference>
<evidence type="ECO:0000256" key="3">
    <source>
        <dbReference type="ARBA" id="ARBA00022777"/>
    </source>
</evidence>
<reference evidence="7 8" key="1">
    <citation type="journal article" date="2009" name="Appl. Environ. Microbiol.">
        <title>Community genomic and proteomic analyses of chemoautotrophic iron-oxidizing "Leptospirillum rubarum" (Group II) and "Leptospirillum ferrodiazotrophum" (Group III) bacteria in acid mine drainage biofilms.</title>
        <authorList>
            <person name="Goltsman D.S."/>
            <person name="Denef V.J."/>
            <person name="Singer S.W."/>
            <person name="VerBerkmoes N.C."/>
            <person name="Lefsrud M."/>
            <person name="Mueller R.S."/>
            <person name="Dick G.J."/>
            <person name="Sun C.L."/>
            <person name="Wheeler K.E."/>
            <person name="Zemla A."/>
            <person name="Baker B.J."/>
            <person name="Hauser L."/>
            <person name="Land M."/>
            <person name="Shah M.B."/>
            <person name="Thelen M.P."/>
            <person name="Hettich R.L."/>
            <person name="Banfield J.F."/>
        </authorList>
    </citation>
    <scope>NUCLEOTIDE SEQUENCE [LARGE SCALE GENOMIC DNA]</scope>
</reference>
<dbReference type="InterPro" id="IPR017508">
    <property type="entry name" value="HipA_N1"/>
</dbReference>
<dbReference type="InterPro" id="IPR052028">
    <property type="entry name" value="HipA_Ser/Thr_kinase"/>
</dbReference>
<evidence type="ECO:0000256" key="4">
    <source>
        <dbReference type="SAM" id="MobiDB-lite"/>
    </source>
</evidence>
<dbReference type="Pfam" id="PF13657">
    <property type="entry name" value="Couple_hipA"/>
    <property type="match status" value="1"/>
</dbReference>
<feature type="domain" description="HipA N-terminal subdomain 1" evidence="6">
    <location>
        <begin position="7"/>
        <end position="102"/>
    </location>
</feature>
<evidence type="ECO:0000259" key="5">
    <source>
        <dbReference type="Pfam" id="PF07804"/>
    </source>
</evidence>
<dbReference type="PANTHER" id="PTHR37419">
    <property type="entry name" value="SERINE/THREONINE-PROTEIN KINASE TOXIN HIPA"/>
    <property type="match status" value="1"/>
</dbReference>
<evidence type="ECO:0000256" key="1">
    <source>
        <dbReference type="ARBA" id="ARBA00010164"/>
    </source>
</evidence>
<feature type="compositionally biased region" description="Basic and acidic residues" evidence="4">
    <location>
        <begin position="426"/>
        <end position="435"/>
    </location>
</feature>
<dbReference type="GO" id="GO:0005829">
    <property type="term" value="C:cytosol"/>
    <property type="evidence" value="ECO:0007669"/>
    <property type="project" value="TreeGrafter"/>
</dbReference>
<feature type="domain" description="HipA-like C-terminal" evidence="5">
    <location>
        <begin position="143"/>
        <end position="380"/>
    </location>
</feature>
<evidence type="ECO:0000256" key="2">
    <source>
        <dbReference type="ARBA" id="ARBA00022679"/>
    </source>
</evidence>
<organism evidence="7 8">
    <name type="scientific">Leptospirillum ferrodiazotrophum</name>
    <dbReference type="NCBI Taxonomy" id="412449"/>
    <lineage>
        <taxon>Bacteria</taxon>
        <taxon>Pseudomonadati</taxon>
        <taxon>Nitrospirota</taxon>
        <taxon>Nitrospiria</taxon>
        <taxon>Nitrospirales</taxon>
        <taxon>Nitrospiraceae</taxon>
        <taxon>Leptospirillum</taxon>
    </lineage>
</organism>
<dbReference type="NCBIfam" id="TIGR03071">
    <property type="entry name" value="couple_hipA"/>
    <property type="match status" value="1"/>
</dbReference>
<dbReference type="InterPro" id="IPR012893">
    <property type="entry name" value="HipA-like_C"/>
</dbReference>
<dbReference type="PANTHER" id="PTHR37419:SF1">
    <property type="entry name" value="SERINE_THREONINE-PROTEIN KINASE TOXIN HIPA"/>
    <property type="match status" value="1"/>
</dbReference>
<keyword evidence="2" id="KW-0808">Transferase</keyword>
<keyword evidence="3" id="KW-0418">Kinase</keyword>
<name>C6HYI3_9BACT</name>
<dbReference type="Proteomes" id="UP000009374">
    <property type="component" value="Unassembled WGS sequence"/>
</dbReference>
<feature type="region of interest" description="Disordered" evidence="4">
    <location>
        <begin position="422"/>
        <end position="447"/>
    </location>
</feature>
<gene>
    <name evidence="7" type="ORF">UBAL3_94240059</name>
</gene>
<dbReference type="CDD" id="cd17793">
    <property type="entry name" value="HipA"/>
    <property type="match status" value="1"/>
</dbReference>
<dbReference type="EMBL" id="GG693878">
    <property type="protein sequence ID" value="EES52268.1"/>
    <property type="molecule type" value="Genomic_DNA"/>
</dbReference>
<dbReference type="Pfam" id="PF07804">
    <property type="entry name" value="HipA_C"/>
    <property type="match status" value="1"/>
</dbReference>
<evidence type="ECO:0000313" key="7">
    <source>
        <dbReference type="EMBL" id="EES52268.1"/>
    </source>
</evidence>
<keyword evidence="8" id="KW-1185">Reference proteome</keyword>
<evidence type="ECO:0000259" key="6">
    <source>
        <dbReference type="Pfam" id="PF13657"/>
    </source>
</evidence>
<comment type="similarity">
    <text evidence="1">Belongs to the HipA Ser/Thr kinase family.</text>
</comment>
<evidence type="ECO:0000313" key="8">
    <source>
        <dbReference type="Proteomes" id="UP000009374"/>
    </source>
</evidence>
<dbReference type="GO" id="GO:0004674">
    <property type="term" value="F:protein serine/threonine kinase activity"/>
    <property type="evidence" value="ECO:0007669"/>
    <property type="project" value="TreeGrafter"/>
</dbReference>
<accession>C6HYI3</accession>